<dbReference type="Proteomes" id="UP000561045">
    <property type="component" value="Unassembled WGS sequence"/>
</dbReference>
<gene>
    <name evidence="4" type="ORF">GGR36_003480</name>
</gene>
<feature type="chain" id="PRO_5032674273" evidence="2">
    <location>
        <begin position="20"/>
        <end position="262"/>
    </location>
</feature>
<reference evidence="4 5" key="1">
    <citation type="submission" date="2020-08" db="EMBL/GenBank/DDBJ databases">
        <title>Genomic Encyclopedia of Type Strains, Phase IV (KMG-IV): sequencing the most valuable type-strain genomes for metagenomic binning, comparative biology and taxonomic classification.</title>
        <authorList>
            <person name="Goeker M."/>
        </authorList>
    </citation>
    <scope>NUCLEOTIDE SEQUENCE [LARGE SCALE GENOMIC DNA]</scope>
    <source>
        <strain evidence="4 5">DSM 106739</strain>
    </source>
</reference>
<evidence type="ECO:0000313" key="4">
    <source>
        <dbReference type="EMBL" id="MBB4014134.1"/>
    </source>
</evidence>
<accession>A0A840BNI1</accession>
<organism evidence="4 5">
    <name type="scientific">Niveibacterium umoris</name>
    <dbReference type="NCBI Taxonomy" id="1193620"/>
    <lineage>
        <taxon>Bacteria</taxon>
        <taxon>Pseudomonadati</taxon>
        <taxon>Pseudomonadota</taxon>
        <taxon>Betaproteobacteria</taxon>
        <taxon>Rhodocyclales</taxon>
        <taxon>Rhodocyclaceae</taxon>
        <taxon>Niveibacterium</taxon>
    </lineage>
</organism>
<evidence type="ECO:0000313" key="5">
    <source>
        <dbReference type="Proteomes" id="UP000561045"/>
    </source>
</evidence>
<evidence type="ECO:0000256" key="2">
    <source>
        <dbReference type="SAM" id="SignalP"/>
    </source>
</evidence>
<dbReference type="InterPro" id="IPR001638">
    <property type="entry name" value="Solute-binding_3/MltF_N"/>
</dbReference>
<protein>
    <submittedName>
        <fullName evidence="4">Polar amino acid transport system substrate-binding protein</fullName>
    </submittedName>
</protein>
<dbReference type="Gene3D" id="3.40.190.10">
    <property type="entry name" value="Periplasmic binding protein-like II"/>
    <property type="match status" value="2"/>
</dbReference>
<feature type="domain" description="Solute-binding protein family 3/N-terminal" evidence="3">
    <location>
        <begin position="25"/>
        <end position="258"/>
    </location>
</feature>
<dbReference type="PANTHER" id="PTHR35936:SF25">
    <property type="entry name" value="ABC TRANSPORTER SUBSTRATE-BINDING PROTEIN"/>
    <property type="match status" value="1"/>
</dbReference>
<proteinExistence type="predicted"/>
<dbReference type="PANTHER" id="PTHR35936">
    <property type="entry name" value="MEMBRANE-BOUND LYTIC MUREIN TRANSGLYCOSYLASE F"/>
    <property type="match status" value="1"/>
</dbReference>
<evidence type="ECO:0000259" key="3">
    <source>
        <dbReference type="SMART" id="SM00062"/>
    </source>
</evidence>
<keyword evidence="5" id="KW-1185">Reference proteome</keyword>
<dbReference type="RefSeq" id="WP_183636023.1">
    <property type="nucleotide sequence ID" value="NZ_BAABLE010000005.1"/>
</dbReference>
<dbReference type="AlphaFoldDB" id="A0A840BNI1"/>
<dbReference type="EMBL" id="JACIET010000002">
    <property type="protein sequence ID" value="MBB4014134.1"/>
    <property type="molecule type" value="Genomic_DNA"/>
</dbReference>
<evidence type="ECO:0000256" key="1">
    <source>
        <dbReference type="ARBA" id="ARBA00022729"/>
    </source>
</evidence>
<feature type="signal peptide" evidence="2">
    <location>
        <begin position="1"/>
        <end position="19"/>
    </location>
</feature>
<keyword evidence="1 2" id="KW-0732">Signal</keyword>
<dbReference type="SMART" id="SM00062">
    <property type="entry name" value="PBPb"/>
    <property type="match status" value="1"/>
</dbReference>
<dbReference type="SUPFAM" id="SSF53850">
    <property type="entry name" value="Periplasmic binding protein-like II"/>
    <property type="match status" value="1"/>
</dbReference>
<comment type="caution">
    <text evidence="4">The sequence shown here is derived from an EMBL/GenBank/DDBJ whole genome shotgun (WGS) entry which is preliminary data.</text>
</comment>
<name>A0A840BNI1_9RHOO</name>
<sequence length="262" mass="29266">MKTLLLAFALQLSPALALAESPAGAVKVCADPDPPPWTYWVRDARGQKTERFEGASVDMVRTIFKRLGKEVEFIGSVPWVRCLKLVETGEIDYAMDAYADPERARRFAYSAHYNTLTPQVFFRADTPLNIRTIADLKHYRGCGMIGASYAHYGLDPRDLDLGVTTYDAMIRKLKAGRCDFFVEELEVISGYRFLGRDYIGDAAMRHAPVADARAPAKHLIAARVSEAARLLAKFDRELATLIKSGEAAEIWQRHAPGLPYKP</sequence>
<dbReference type="Pfam" id="PF00497">
    <property type="entry name" value="SBP_bac_3"/>
    <property type="match status" value="1"/>
</dbReference>